<dbReference type="InterPro" id="IPR002110">
    <property type="entry name" value="Ankyrin_rpt"/>
</dbReference>
<feature type="repeat" description="ANK" evidence="1">
    <location>
        <begin position="847"/>
        <end position="879"/>
    </location>
</feature>
<dbReference type="InterPro" id="IPR052391">
    <property type="entry name" value="E3_Ligase-Neurotoxin"/>
</dbReference>
<dbReference type="Pfam" id="PF13637">
    <property type="entry name" value="Ank_4"/>
    <property type="match status" value="2"/>
</dbReference>
<organism evidence="4 5">
    <name type="scientific">Agrilus planipennis</name>
    <name type="common">Emerald ash borer</name>
    <name type="synonym">Agrilus marcopoli</name>
    <dbReference type="NCBI Taxonomy" id="224129"/>
    <lineage>
        <taxon>Eukaryota</taxon>
        <taxon>Metazoa</taxon>
        <taxon>Ecdysozoa</taxon>
        <taxon>Arthropoda</taxon>
        <taxon>Hexapoda</taxon>
        <taxon>Insecta</taxon>
        <taxon>Pterygota</taxon>
        <taxon>Neoptera</taxon>
        <taxon>Endopterygota</taxon>
        <taxon>Coleoptera</taxon>
        <taxon>Polyphaga</taxon>
        <taxon>Elateriformia</taxon>
        <taxon>Buprestoidea</taxon>
        <taxon>Buprestidae</taxon>
        <taxon>Agrilinae</taxon>
        <taxon>Agrilus</taxon>
    </lineage>
</organism>
<dbReference type="Pfam" id="PF00023">
    <property type="entry name" value="Ank"/>
    <property type="match status" value="4"/>
</dbReference>
<feature type="repeat" description="ANK" evidence="1">
    <location>
        <begin position="440"/>
        <end position="472"/>
    </location>
</feature>
<name>A0A1W4WG26_AGRPL</name>
<feature type="repeat" description="ANK" evidence="1">
    <location>
        <begin position="543"/>
        <end position="575"/>
    </location>
</feature>
<protein>
    <submittedName>
        <fullName evidence="5">Uncharacterized protein LOC108732588 isoform X1</fullName>
    </submittedName>
</protein>
<dbReference type="GeneID" id="108732588"/>
<feature type="repeat" description="ANK" evidence="1">
    <location>
        <begin position="172"/>
        <end position="204"/>
    </location>
</feature>
<keyword evidence="4" id="KW-1185">Reference proteome</keyword>
<feature type="coiled-coil region" evidence="2">
    <location>
        <begin position="1736"/>
        <end position="1763"/>
    </location>
</feature>
<dbReference type="PRINTS" id="PR01415">
    <property type="entry name" value="ANKYRIN"/>
</dbReference>
<dbReference type="RefSeq" id="XP_018318965.1">
    <property type="nucleotide sequence ID" value="XM_018463463.2"/>
</dbReference>
<evidence type="ECO:0000256" key="3">
    <source>
        <dbReference type="SAM" id="MobiDB-lite"/>
    </source>
</evidence>
<dbReference type="PROSITE" id="PS50297">
    <property type="entry name" value="ANK_REP_REGION"/>
    <property type="match status" value="17"/>
</dbReference>
<feature type="repeat" description="ANK" evidence="1">
    <location>
        <begin position="646"/>
        <end position="678"/>
    </location>
</feature>
<feature type="repeat" description="ANK" evidence="1">
    <location>
        <begin position="679"/>
        <end position="711"/>
    </location>
</feature>
<dbReference type="PROSITE" id="PS50088">
    <property type="entry name" value="ANK_REPEAT"/>
    <property type="match status" value="23"/>
</dbReference>
<feature type="repeat" description="ANK" evidence="1">
    <location>
        <begin position="814"/>
        <end position="846"/>
    </location>
</feature>
<dbReference type="Proteomes" id="UP000192223">
    <property type="component" value="Unplaced"/>
</dbReference>
<dbReference type="OrthoDB" id="6593077at2759"/>
<feature type="repeat" description="ANK" evidence="1">
    <location>
        <begin position="106"/>
        <end position="138"/>
    </location>
</feature>
<feature type="repeat" description="ANK" evidence="1">
    <location>
        <begin position="338"/>
        <end position="370"/>
    </location>
</feature>
<dbReference type="PANTHER" id="PTHR24133">
    <property type="entry name" value="ANKYRIN DOMAIN-CONTAINING"/>
    <property type="match status" value="1"/>
</dbReference>
<feature type="repeat" description="ANK" evidence="1">
    <location>
        <begin position="73"/>
        <end position="105"/>
    </location>
</feature>
<feature type="repeat" description="ANK" evidence="1">
    <location>
        <begin position="507"/>
        <end position="529"/>
    </location>
</feature>
<feature type="repeat" description="ANK" evidence="1">
    <location>
        <begin position="205"/>
        <end position="237"/>
    </location>
</feature>
<feature type="repeat" description="ANK" evidence="1">
    <location>
        <begin position="305"/>
        <end position="337"/>
    </location>
</feature>
<dbReference type="Pfam" id="PF12796">
    <property type="entry name" value="Ank_2"/>
    <property type="match status" value="6"/>
</dbReference>
<dbReference type="SMART" id="SM00248">
    <property type="entry name" value="ANK"/>
    <property type="match status" value="28"/>
</dbReference>
<feature type="repeat" description="ANK" evidence="1">
    <location>
        <begin position="916"/>
        <end position="948"/>
    </location>
</feature>
<feature type="repeat" description="ANK" evidence="1">
    <location>
        <begin position="238"/>
        <end position="270"/>
    </location>
</feature>
<reference evidence="5" key="1">
    <citation type="submission" date="2025-08" db="UniProtKB">
        <authorList>
            <consortium name="RefSeq"/>
        </authorList>
    </citation>
    <scope>IDENTIFICATION</scope>
    <source>
        <tissue evidence="5">Entire body</tissue>
    </source>
</reference>
<evidence type="ECO:0000313" key="5">
    <source>
        <dbReference type="RefSeq" id="XP_018318965.1"/>
    </source>
</evidence>
<evidence type="ECO:0000313" key="4">
    <source>
        <dbReference type="Proteomes" id="UP000192223"/>
    </source>
</evidence>
<feature type="region of interest" description="Disordered" evidence="3">
    <location>
        <begin position="1479"/>
        <end position="1513"/>
    </location>
</feature>
<dbReference type="STRING" id="224129.A0A1W4WG26"/>
<feature type="repeat" description="ANK" evidence="1">
    <location>
        <begin position="473"/>
        <end position="506"/>
    </location>
</feature>
<dbReference type="Gene3D" id="1.25.40.20">
    <property type="entry name" value="Ankyrin repeat-containing domain"/>
    <property type="match status" value="9"/>
</dbReference>
<keyword evidence="1" id="KW-0040">ANK repeat</keyword>
<evidence type="ECO:0000256" key="1">
    <source>
        <dbReference type="PROSITE-ProRule" id="PRU00023"/>
    </source>
</evidence>
<sequence>MVILQLEEQPPLVQAIIAGELENVKTILENKHDVNCLDIEKRSPLHAAAFIGDPNITELLLQHGARVNCKDNKWLTPLHRACCTGSGATVYVLLRYQADVTARDRQWQTPLHIAAANNAYKCVVQLLEVVPNINVTDRSGRTALHHAAMNGHNDIVDLLISKGCIINACDKKDCRPIHLAAYMGHVDTLELLIRHGADINAKDRNQYTALHVAAASGMFNACRLLLNHGAFTECRNAYGNTPLHIACMNGHLQVCQELVAFNADPDATNYKGQAPLHIAAASTHGVECLNYLLELKVNINRQSLDGRTPLHMTALHGRFTRSKTLIDKGAVVDTTDKNGCTALHIAAQYGHDLLANTLLSHGADPNKKGICRYEGMTPLHMCCLSGFVECCRKFLQAGVDINAQDDTGKTATHCAAYKGSVECLDLLVSNGAKFQLVDKKGRTPLHYAAVQGRYPCVFTLVGLGSSVNLKDEEGCSALHFAAVYNQEEKCVKYLIEHKADPKMKDNNGFTPIHYAVAGNNYKAVEYLLSAVGSNFIMHGADMPLTTPLHLAAVSGSLDILSMLLPYFHDTNVRTEHGSTPLLIAAREGYTHCVQMLLRFGSKVAICDNIYSMNPVHYSAKNGHMHCLALLLDNTEDKSVINMSDSLQRTPLMLAVLGGHTDCALNLLKSGADPNIVDGDNRSSLFRAVVNSQNNAVQLLISKGADLKQVDVNGKTVFHLAAACGNLPCLKTVVCYTDPNVLTLLDKQDCSALHWACYNGHADCVDFLLGKKIFENMKGNPFSPVHCAAFSGSEKCIELLCNCYGTESVLLKDARNRTPLHIAALHGHTECAKYLLEKGAEINYQDAEGRTPLIAAAQNGQTHVIDVLISYKADVTLYDNNGNTALHLACLKKHSHAALLLLEHINDQDVINMINNDRKTALHLSARNGLVEVTRQLIDKGASVLVVDSSGMTPALCCAPNSNVAQCLAVILASYPKQQLQQQKVTNHNSIGDKANIFSELATDPSPSEDSYLIRHVIEIKRSSIKTRDNASQTKMSLLQNPDYFHCQILRAEARAETRTNSASYDFKCFYGNRRPRTRISGVKKAPPENEKQKSLKRKLLEEESMIRNTRYDNVPSIFDQRVNDNEDPNCCQTTNVINLHRSRSHMSVNRGVRSRHPKRAPERPQSTVSLNKPEHLKRLLTDLNLGENKPDSFYETLSEKLSRSGTAIDKCLKHVLLKHLADRWARDTSDNFTSKYVNRKTSDETLDKIMHLRSKIAALKTTNEMVEKFSNQNELMNKIHNKFGIKASELSLNTEDCTTNNAKELELYVNEELKQEDVRSEEELSTLVIKYHPFGEGPSMEQKVEEEPEYKLLEICEKSIEPTKTDEIKSCSSLTRNDNDTVIVPRKFLEMLIKSDESHNVVSFPFKQHISEITSNESLEDFSKSVSSIDFRLPSSSYDSLEDVVSHGNAYLKVLESFSNDEILRVDDVYKMEANDDATRPRKNITPRLPFKGKRPTDVSKLEAPSESHQETMYKNSIKNSLTDLRDTDCLKSLAHYVELLVTTCNSRLTASDLPESMNLFSGVTTAKTDTKTKPITLTRSTFSPVEIKSTRLSNEHYLNSERIEESGNNSSVVGSFLSLNTSSQVLQKENAVKVVYAKQRKKKHSNKHKSPQKEIGSSWFEKTIHNSDVINSASIISNHTLTNELAESYQTIQSFQSCQNNELNKEDEDFKSVQESSTNSNIESIVENEDICFDYKESKKTNIEVNEKITEEKEENVHQEEKTEIELSSCKANLIHTSTESSLICNDVPEDSNKAQMNSDESPKVTSFENKIILSLSSDECIGGKTVSKIDSKHFKKRFSPKLDSKASRNRSLCIRERAKFYRAERMANKLQKLKAKKLLASKTYKGKATKKELRKRWPKNREIQKETGHKKDEDNKNKLFKEYLLRQAQDIGQEDLKAASTSKAVTEKYVLLKENTEAAVGKKLKQKSNCVIS</sequence>
<feature type="region of interest" description="Disordered" evidence="3">
    <location>
        <begin position="1146"/>
        <end position="1168"/>
    </location>
</feature>
<feature type="compositionally biased region" description="Basic and acidic residues" evidence="3">
    <location>
        <begin position="1495"/>
        <end position="1512"/>
    </location>
</feature>
<feature type="repeat" description="ANK" evidence="1">
    <location>
        <begin position="576"/>
        <end position="608"/>
    </location>
</feature>
<keyword evidence="2" id="KW-0175">Coiled coil</keyword>
<feature type="repeat" description="ANK" evidence="1">
    <location>
        <begin position="407"/>
        <end position="439"/>
    </location>
</feature>
<feature type="repeat" description="ANK" evidence="1">
    <location>
        <begin position="271"/>
        <end position="304"/>
    </location>
</feature>
<proteinExistence type="predicted"/>
<gene>
    <name evidence="5" type="primary">LOC108732588</name>
</gene>
<feature type="repeat" description="ANK" evidence="1">
    <location>
        <begin position="374"/>
        <end position="406"/>
    </location>
</feature>
<dbReference type="InParanoid" id="A0A1W4WG26"/>
<feature type="repeat" description="ANK" evidence="1">
    <location>
        <begin position="40"/>
        <end position="72"/>
    </location>
</feature>
<feature type="repeat" description="ANK" evidence="1">
    <location>
        <begin position="139"/>
        <end position="171"/>
    </location>
</feature>
<dbReference type="InterPro" id="IPR036770">
    <property type="entry name" value="Ankyrin_rpt-contain_sf"/>
</dbReference>
<dbReference type="SUPFAM" id="SSF48403">
    <property type="entry name" value="Ankyrin repeat"/>
    <property type="match status" value="3"/>
</dbReference>
<dbReference type="PANTHER" id="PTHR24133:SF40">
    <property type="entry name" value="ANKYRIN REPEAT DOMAIN 44"/>
    <property type="match status" value="1"/>
</dbReference>
<feature type="repeat" description="ANK" evidence="1">
    <location>
        <begin position="880"/>
        <end position="912"/>
    </location>
</feature>
<evidence type="ECO:0000256" key="2">
    <source>
        <dbReference type="SAM" id="Coils"/>
    </source>
</evidence>
<dbReference type="KEGG" id="apln:108732588"/>
<accession>A0A1W4WG26</accession>